<keyword evidence="3" id="KW-1185">Reference proteome</keyword>
<reference evidence="2" key="2">
    <citation type="submission" date="2022-01" db="EMBL/GenBank/DDBJ databases">
        <authorList>
            <person name="Yamashiro T."/>
            <person name="Shiraishi A."/>
            <person name="Satake H."/>
            <person name="Nakayama K."/>
        </authorList>
    </citation>
    <scope>NUCLEOTIDE SEQUENCE</scope>
</reference>
<feature type="region of interest" description="Disordered" evidence="1">
    <location>
        <begin position="200"/>
        <end position="324"/>
    </location>
</feature>
<reference evidence="2" key="1">
    <citation type="journal article" date="2022" name="Int. J. Mol. Sci.">
        <title>Draft Genome of Tanacetum Coccineum: Genomic Comparison of Closely Related Tanacetum-Family Plants.</title>
        <authorList>
            <person name="Yamashiro T."/>
            <person name="Shiraishi A."/>
            <person name="Nakayama K."/>
            <person name="Satake H."/>
        </authorList>
    </citation>
    <scope>NUCLEOTIDE SEQUENCE</scope>
</reference>
<evidence type="ECO:0000313" key="2">
    <source>
        <dbReference type="EMBL" id="GJT69228.1"/>
    </source>
</evidence>
<accession>A0ABQ5G223</accession>
<proteinExistence type="predicted"/>
<protein>
    <submittedName>
        <fullName evidence="2">Uncharacterized protein</fullName>
    </submittedName>
</protein>
<dbReference type="EMBL" id="BQNB010017969">
    <property type="protein sequence ID" value="GJT69228.1"/>
    <property type="molecule type" value="Genomic_DNA"/>
</dbReference>
<organism evidence="2 3">
    <name type="scientific">Tanacetum coccineum</name>
    <dbReference type="NCBI Taxonomy" id="301880"/>
    <lineage>
        <taxon>Eukaryota</taxon>
        <taxon>Viridiplantae</taxon>
        <taxon>Streptophyta</taxon>
        <taxon>Embryophyta</taxon>
        <taxon>Tracheophyta</taxon>
        <taxon>Spermatophyta</taxon>
        <taxon>Magnoliopsida</taxon>
        <taxon>eudicotyledons</taxon>
        <taxon>Gunneridae</taxon>
        <taxon>Pentapetalae</taxon>
        <taxon>asterids</taxon>
        <taxon>campanulids</taxon>
        <taxon>Asterales</taxon>
        <taxon>Asteraceae</taxon>
        <taxon>Asteroideae</taxon>
        <taxon>Anthemideae</taxon>
        <taxon>Anthemidinae</taxon>
        <taxon>Tanacetum</taxon>
    </lineage>
</organism>
<feature type="compositionally biased region" description="Basic and acidic residues" evidence="1">
    <location>
        <begin position="208"/>
        <end position="248"/>
    </location>
</feature>
<evidence type="ECO:0000256" key="1">
    <source>
        <dbReference type="SAM" id="MobiDB-lite"/>
    </source>
</evidence>
<feature type="compositionally biased region" description="Basic and acidic residues" evidence="1">
    <location>
        <begin position="301"/>
        <end position="312"/>
    </location>
</feature>
<name>A0ABQ5G223_9ASTR</name>
<evidence type="ECO:0000313" key="3">
    <source>
        <dbReference type="Proteomes" id="UP001151760"/>
    </source>
</evidence>
<comment type="caution">
    <text evidence="2">The sequence shown here is derived from an EMBL/GenBank/DDBJ whole genome shotgun (WGS) entry which is preliminary data.</text>
</comment>
<sequence>MQSSSVSSDFTKKLLNFKNISPTNNEIASMMDTTIRREEPSGQTSTLYTVPVTVIPEITSTFNTTTPLPPPFFNPLPHQAIPTLTPTASEQVDQYAQAISSILAIVDRYIDNKQREAIQQAIKSHTAECREEALVDRREYIDLIDTSVRAIIKEEVSSQLPQILPQAVLEFATPMIEQNIIESIEADFLVKSSSQPKSTYEAAASLSESRDDKDKDQDPSTRSDQGTKRRKSSKDVESSRDPKSKESKSTSSSKGTFRSQHKSSGKSAHTEEPSHIVGDSRVQQNQEFDMGNNDEQPNDEAASKVDWFKKPEQPTTPDPDWNKR</sequence>
<dbReference type="Proteomes" id="UP001151760">
    <property type="component" value="Unassembled WGS sequence"/>
</dbReference>
<gene>
    <name evidence="2" type="ORF">Tco_1028514</name>
</gene>